<accession>A0ABR3R8S4</accession>
<dbReference type="Proteomes" id="UP001521785">
    <property type="component" value="Unassembled WGS sequence"/>
</dbReference>
<sequence length="333" mass="38037">MPTTPPSFILDVDFDFDHDFKIDFNMDVDIDALVRDLYPEPPAVQPRSFAQDWSRLPQELRLVILTYVFLRDHAIDHAEYNKVLDTFYHPLLLTDSASVATEALFTHNRFTVSLSSKQYPSPAHNMWIRRIEIDTTVEEIVPGWSFLEKLCTGAFGFDKLSEIDIKLTSTITPAELRASRTISIIDHGLSPADLTLIVPKVRKLTLTRKIIFKKHIRCLLMPIPQFLSVPSGHAEPLSFWDRIHLRETTLEDFHAPAGIIDQDGRVHTYGQLPWPEVDDAAVGPYKLGTLAGLQVTRIQTLQHTISPPYPPSEQEQEQAHRYFARTLTLQQPH</sequence>
<comment type="caution">
    <text evidence="1">The sequence shown here is derived from an EMBL/GenBank/DDBJ whole genome shotgun (WGS) entry which is preliminary data.</text>
</comment>
<evidence type="ECO:0000313" key="1">
    <source>
        <dbReference type="EMBL" id="KAL1600829.1"/>
    </source>
</evidence>
<gene>
    <name evidence="1" type="ORF">SLS60_007217</name>
</gene>
<name>A0ABR3R8S4_9PLEO</name>
<reference evidence="1 2" key="1">
    <citation type="submission" date="2024-02" db="EMBL/GenBank/DDBJ databases">
        <title>De novo assembly and annotation of 12 fungi associated with fruit tree decline syndrome in Ontario, Canada.</title>
        <authorList>
            <person name="Sulman M."/>
            <person name="Ellouze W."/>
            <person name="Ilyukhin E."/>
        </authorList>
    </citation>
    <scope>NUCLEOTIDE SEQUENCE [LARGE SCALE GENOMIC DNA]</scope>
    <source>
        <strain evidence="1 2">M42-189</strain>
    </source>
</reference>
<organism evidence="1 2">
    <name type="scientific">Paraconiothyrium brasiliense</name>
    <dbReference type="NCBI Taxonomy" id="300254"/>
    <lineage>
        <taxon>Eukaryota</taxon>
        <taxon>Fungi</taxon>
        <taxon>Dikarya</taxon>
        <taxon>Ascomycota</taxon>
        <taxon>Pezizomycotina</taxon>
        <taxon>Dothideomycetes</taxon>
        <taxon>Pleosporomycetidae</taxon>
        <taxon>Pleosporales</taxon>
        <taxon>Massarineae</taxon>
        <taxon>Didymosphaeriaceae</taxon>
        <taxon>Paraconiothyrium</taxon>
    </lineage>
</organism>
<evidence type="ECO:0000313" key="2">
    <source>
        <dbReference type="Proteomes" id="UP001521785"/>
    </source>
</evidence>
<keyword evidence="2" id="KW-1185">Reference proteome</keyword>
<dbReference type="EMBL" id="JAKJXO020000009">
    <property type="protein sequence ID" value="KAL1600829.1"/>
    <property type="molecule type" value="Genomic_DNA"/>
</dbReference>
<protein>
    <submittedName>
        <fullName evidence="1">Uncharacterized protein</fullName>
    </submittedName>
</protein>
<proteinExistence type="predicted"/>